<keyword evidence="2" id="KW-1185">Reference proteome</keyword>
<evidence type="ECO:0000313" key="1">
    <source>
        <dbReference type="EMBL" id="MQY44500.1"/>
    </source>
</evidence>
<proteinExistence type="predicted"/>
<name>A0A6A8A4N2_9HYPH</name>
<dbReference type="AlphaFoldDB" id="A0A6A8A4N2"/>
<organism evidence="1 2">
    <name type="scientific">Endobacterium cereale</name>
    <dbReference type="NCBI Taxonomy" id="2663029"/>
    <lineage>
        <taxon>Bacteria</taxon>
        <taxon>Pseudomonadati</taxon>
        <taxon>Pseudomonadota</taxon>
        <taxon>Alphaproteobacteria</taxon>
        <taxon>Hyphomicrobiales</taxon>
        <taxon>Rhizobiaceae</taxon>
        <taxon>Endobacterium</taxon>
    </lineage>
</organism>
<comment type="caution">
    <text evidence="1">The sequence shown here is derived from an EMBL/GenBank/DDBJ whole genome shotgun (WGS) entry which is preliminary data.</text>
</comment>
<reference evidence="1 2" key="1">
    <citation type="submission" date="2019-11" db="EMBL/GenBank/DDBJ databases">
        <title>Genome analysis of Rhizobacterium cereale a novel genus and species isolated from maize roots in North Spain.</title>
        <authorList>
            <person name="Menendez E."/>
            <person name="Flores-Felix J.D."/>
            <person name="Ramirez-Bahena M.-H."/>
            <person name="Igual J.M."/>
            <person name="Garcia-Fraile P."/>
            <person name="Peix A."/>
            <person name="Velazquez E."/>
        </authorList>
    </citation>
    <scope>NUCLEOTIDE SEQUENCE [LARGE SCALE GENOMIC DNA]</scope>
    <source>
        <strain evidence="1 2">RZME27</strain>
    </source>
</reference>
<accession>A0A6A8A4N2</accession>
<dbReference type="RefSeq" id="WP_153352073.1">
    <property type="nucleotide sequence ID" value="NZ_WIXI01000022.1"/>
</dbReference>
<dbReference type="Proteomes" id="UP000435138">
    <property type="component" value="Unassembled WGS sequence"/>
</dbReference>
<protein>
    <submittedName>
        <fullName evidence="1">Uncharacterized protein</fullName>
    </submittedName>
</protein>
<gene>
    <name evidence="1" type="ORF">GAO09_00225</name>
</gene>
<dbReference type="EMBL" id="WIXI01000022">
    <property type="protein sequence ID" value="MQY44500.1"/>
    <property type="molecule type" value="Genomic_DNA"/>
</dbReference>
<sequence>MSLVRIAARIAAVQALKGKTSVGDNVLDSEIGALDVDGDGNLRSTKPKPFISVYTDEARADDNQLRAWVSNGRTEFLFEAGVTAAHAETDTETGDSLLYPGVPDTDAAFEFHLDLIARQIGDALSDPENEWAEIFRKFTNTIVRIERSRTSSGAKDGTRLAAHQVKVTVELVSDPPKGEPLSARGPMALFFAKAAELTGLSGRIALMREQLIGTPLEWEASMRRFGIAHSEADSLLITPATVAEGGLPIVAVNAQPAQIAGGPV</sequence>
<evidence type="ECO:0000313" key="2">
    <source>
        <dbReference type="Proteomes" id="UP000435138"/>
    </source>
</evidence>